<feature type="binding site" evidence="5">
    <location>
        <position position="187"/>
    </location>
    <ligand>
        <name>chlorophyll a</name>
        <dbReference type="ChEBI" id="CHEBI:58416"/>
        <label>1</label>
    </ligand>
</feature>
<evidence type="ECO:0000313" key="8">
    <source>
        <dbReference type="Proteomes" id="UP000041254"/>
    </source>
</evidence>
<dbReference type="STRING" id="1169540.A0A0G4GYX1"/>
<dbReference type="SUPFAM" id="SSF103511">
    <property type="entry name" value="Chlorophyll a-b binding protein"/>
    <property type="match status" value="1"/>
</dbReference>
<reference evidence="7 8" key="1">
    <citation type="submission" date="2014-11" db="EMBL/GenBank/DDBJ databases">
        <authorList>
            <person name="Zhu J."/>
            <person name="Qi W."/>
            <person name="Song R."/>
        </authorList>
    </citation>
    <scope>NUCLEOTIDE SEQUENCE [LARGE SCALE GENOMIC DNA]</scope>
</reference>
<dbReference type="GO" id="GO:0009507">
    <property type="term" value="C:chloroplast"/>
    <property type="evidence" value="ECO:0007669"/>
    <property type="project" value="UniProtKB-SubCell"/>
</dbReference>
<feature type="binding site" evidence="5">
    <location>
        <position position="184"/>
    </location>
    <ligand>
        <name>chlorophyll a</name>
        <dbReference type="ChEBI" id="CHEBI:58416"/>
        <label>1</label>
    </ligand>
</feature>
<keyword evidence="6" id="KW-0732">Signal</keyword>
<dbReference type="EMBL" id="CDMY01000887">
    <property type="protein sequence ID" value="CEM36363.1"/>
    <property type="molecule type" value="Genomic_DNA"/>
</dbReference>
<feature type="binding site" evidence="5">
    <location>
        <position position="84"/>
    </location>
    <ligand>
        <name>chlorophyll a</name>
        <dbReference type="ChEBI" id="CHEBI:58416"/>
        <label>1</label>
    </ligand>
</feature>
<evidence type="ECO:0000256" key="3">
    <source>
        <dbReference type="ARBA" id="ARBA00022531"/>
    </source>
</evidence>
<evidence type="ECO:0000256" key="2">
    <source>
        <dbReference type="ARBA" id="ARBA00022528"/>
    </source>
</evidence>
<keyword evidence="5" id="KW-0157">Chromophore</keyword>
<organism evidence="7 8">
    <name type="scientific">Vitrella brassicaformis (strain CCMP3155)</name>
    <dbReference type="NCBI Taxonomy" id="1169540"/>
    <lineage>
        <taxon>Eukaryota</taxon>
        <taxon>Sar</taxon>
        <taxon>Alveolata</taxon>
        <taxon>Colpodellida</taxon>
        <taxon>Vitrellaceae</taxon>
        <taxon>Vitrella</taxon>
    </lineage>
</organism>
<protein>
    <submittedName>
        <fullName evidence="7">Uncharacterized protein</fullName>
    </submittedName>
</protein>
<feature type="binding site" evidence="5">
    <location>
        <position position="87"/>
    </location>
    <ligand>
        <name>chlorophyll a</name>
        <dbReference type="ChEBI" id="CHEBI:58416"/>
        <label>1</label>
    </ligand>
</feature>
<dbReference type="PANTHER" id="PTHR21649">
    <property type="entry name" value="CHLOROPHYLL A/B BINDING PROTEIN"/>
    <property type="match status" value="1"/>
</dbReference>
<accession>A0A0G4GYX1</accession>
<keyword evidence="5" id="KW-0148">Chlorophyll</keyword>
<comment type="subcellular location">
    <subcellularLocation>
        <location evidence="1">Plastid</location>
        <location evidence="1">Chloroplast</location>
    </subcellularLocation>
</comment>
<dbReference type="AlphaFoldDB" id="A0A0G4GYX1"/>
<keyword evidence="2" id="KW-0150">Chloroplast</keyword>
<proteinExistence type="predicted"/>
<dbReference type="GO" id="GO:0016168">
    <property type="term" value="F:chlorophyll binding"/>
    <property type="evidence" value="ECO:0007669"/>
    <property type="project" value="UniProtKB-KW"/>
</dbReference>
<evidence type="ECO:0000256" key="5">
    <source>
        <dbReference type="PIRSR" id="PIRSR601344-1"/>
    </source>
</evidence>
<feature type="binding site" evidence="5">
    <location>
        <position position="89"/>
    </location>
    <ligand>
        <name>chlorophyll a</name>
        <dbReference type="ChEBI" id="CHEBI:58416"/>
        <label>1</label>
    </ligand>
</feature>
<keyword evidence="8" id="KW-1185">Reference proteome</keyword>
<feature type="chain" id="PRO_5005191359" evidence="6">
    <location>
        <begin position="18"/>
        <end position="219"/>
    </location>
</feature>
<feature type="binding site" evidence="5">
    <location>
        <position position="201"/>
    </location>
    <ligand>
        <name>chlorophyll a</name>
        <dbReference type="ChEBI" id="CHEBI:58416"/>
        <label>1</label>
    </ligand>
</feature>
<dbReference type="InterPro" id="IPR022796">
    <property type="entry name" value="Chloroa_b-bind"/>
</dbReference>
<evidence type="ECO:0000313" key="7">
    <source>
        <dbReference type="EMBL" id="CEM36363.1"/>
    </source>
</evidence>
<name>A0A0G4GYX1_VITBC</name>
<dbReference type="InterPro" id="IPR001344">
    <property type="entry name" value="Chloro_AB-bd_pln"/>
</dbReference>
<dbReference type="InParanoid" id="A0A0G4GYX1"/>
<gene>
    <name evidence="7" type="ORF">Vbra_10462</name>
</gene>
<dbReference type="Gene3D" id="1.10.3460.10">
    <property type="entry name" value="Chlorophyll a/b binding protein domain"/>
    <property type="match status" value="1"/>
</dbReference>
<keyword evidence="3" id="KW-0602">Photosynthesis</keyword>
<dbReference type="OrthoDB" id="185338at2759"/>
<feature type="binding site" evidence="5">
    <location>
        <position position="189"/>
    </location>
    <ligand>
        <name>chlorophyll a</name>
        <dbReference type="ChEBI" id="CHEBI:58416"/>
        <label>1</label>
    </ligand>
</feature>
<sequence length="219" mass="23638">MKVFAAVTLALLAVVAAEDASAFVPNASPLLKSPKRSLRTTPSMKLGTNAQGLIGSDLEWPEFDPLGFTNNISDETLEWYRAAELKHGRVCMLAALGQLVQSFWHLPDPSGVFDSTDSSFGAFNKVVSERPWAAIQILLAIFAVEVLGAKTQAKPGQAPGDLDFDPFKVRSDDPEIWEATQLRELKNGRLAMIGITAMLVQEAISGKGVIAQWQGLGQS</sequence>
<keyword evidence="4" id="KW-0934">Plastid</keyword>
<dbReference type="OMA" id="EQEIVHC"/>
<evidence type="ECO:0000256" key="1">
    <source>
        <dbReference type="ARBA" id="ARBA00004229"/>
    </source>
</evidence>
<evidence type="ECO:0000256" key="4">
    <source>
        <dbReference type="ARBA" id="ARBA00022640"/>
    </source>
</evidence>
<feature type="signal peptide" evidence="6">
    <location>
        <begin position="1"/>
        <end position="17"/>
    </location>
</feature>
<evidence type="ECO:0000256" key="6">
    <source>
        <dbReference type="SAM" id="SignalP"/>
    </source>
</evidence>
<dbReference type="Pfam" id="PF00504">
    <property type="entry name" value="Chloroa_b-bind"/>
    <property type="match status" value="1"/>
</dbReference>
<dbReference type="VEuPathDB" id="CryptoDB:Vbra_10462"/>
<dbReference type="Proteomes" id="UP000041254">
    <property type="component" value="Unassembled WGS sequence"/>
</dbReference>
<dbReference type="GO" id="GO:0009765">
    <property type="term" value="P:photosynthesis, light harvesting"/>
    <property type="evidence" value="ECO:0007669"/>
    <property type="project" value="InterPro"/>
</dbReference>
<dbReference type="GO" id="GO:0016020">
    <property type="term" value="C:membrane"/>
    <property type="evidence" value="ECO:0007669"/>
    <property type="project" value="InterPro"/>
</dbReference>
<dbReference type="PhylomeDB" id="A0A0G4GYX1"/>